<accession>A1ZMW6</accession>
<proteinExistence type="predicted"/>
<dbReference type="InterPro" id="IPR011990">
    <property type="entry name" value="TPR-like_helical_dom_sf"/>
</dbReference>
<dbReference type="EMBL" id="AAWS01000017">
    <property type="protein sequence ID" value="EAY28147.1"/>
    <property type="molecule type" value="Genomic_DNA"/>
</dbReference>
<comment type="caution">
    <text evidence="4">The sequence shown here is derived from an EMBL/GenBank/DDBJ whole genome shotgun (WGS) entry which is preliminary data.</text>
</comment>
<dbReference type="Pfam" id="PF13181">
    <property type="entry name" value="TPR_8"/>
    <property type="match status" value="1"/>
</dbReference>
<keyword evidence="5" id="KW-1185">Reference proteome</keyword>
<keyword evidence="1" id="KW-0677">Repeat</keyword>
<protein>
    <submittedName>
        <fullName evidence="4">Tetratricopeptide repeat family protein, putative</fullName>
    </submittedName>
</protein>
<dbReference type="RefSeq" id="WP_002698269.1">
    <property type="nucleotide sequence ID" value="NZ_AAWS01000017.1"/>
</dbReference>
<dbReference type="AlphaFoldDB" id="A1ZMW6"/>
<dbReference type="PROSITE" id="PS50005">
    <property type="entry name" value="TPR"/>
    <property type="match status" value="1"/>
</dbReference>
<dbReference type="InterPro" id="IPR013105">
    <property type="entry name" value="TPR_2"/>
</dbReference>
<evidence type="ECO:0000256" key="2">
    <source>
        <dbReference type="ARBA" id="ARBA00022803"/>
    </source>
</evidence>
<dbReference type="PANTHER" id="PTHR44858:SF1">
    <property type="entry name" value="UDP-N-ACETYLGLUCOSAMINE--PEPTIDE N-ACETYLGLUCOSAMINYLTRANSFERASE SPINDLY-RELATED"/>
    <property type="match status" value="1"/>
</dbReference>
<dbReference type="PANTHER" id="PTHR44858">
    <property type="entry name" value="TETRATRICOPEPTIDE REPEAT PROTEIN 6"/>
    <property type="match status" value="1"/>
</dbReference>
<dbReference type="eggNOG" id="COG0457">
    <property type="taxonomic scope" value="Bacteria"/>
</dbReference>
<dbReference type="InterPro" id="IPR019734">
    <property type="entry name" value="TPR_rpt"/>
</dbReference>
<evidence type="ECO:0000256" key="3">
    <source>
        <dbReference type="PROSITE-ProRule" id="PRU00339"/>
    </source>
</evidence>
<sequence>MESYPVEYYYQSIEKYKQRAYETSLELITQAIALDANQVAYYYHRGGVLQRLQKFDVAIQDFDKVIGWERQAAAPFIVEALLAKTEMLYQQKNYDLLIATCDHFLRICRNHWKGFFFRALGFYFTQHYYLAYQDIEMAFYLSKQPDSIRPYRGLIGFKVGKFVQAQVDFDIAIRQKPEEAVLWFNRGMNLYKLNKLSEAIASFDKATQLGLKNKQLYDFRAKALQQINSLK</sequence>
<name>A1ZMW6_MICM2</name>
<dbReference type="Proteomes" id="UP000004095">
    <property type="component" value="Unassembled WGS sequence"/>
</dbReference>
<dbReference type="Pfam" id="PF07719">
    <property type="entry name" value="TPR_2"/>
    <property type="match status" value="1"/>
</dbReference>
<evidence type="ECO:0000313" key="4">
    <source>
        <dbReference type="EMBL" id="EAY28147.1"/>
    </source>
</evidence>
<feature type="repeat" description="TPR" evidence="3">
    <location>
        <begin position="180"/>
        <end position="213"/>
    </location>
</feature>
<dbReference type="SUPFAM" id="SSF48452">
    <property type="entry name" value="TPR-like"/>
    <property type="match status" value="2"/>
</dbReference>
<dbReference type="Gene3D" id="1.25.40.10">
    <property type="entry name" value="Tetratricopeptide repeat domain"/>
    <property type="match status" value="2"/>
</dbReference>
<dbReference type="OrthoDB" id="1452892at2"/>
<reference evidence="4 5" key="1">
    <citation type="submission" date="2007-01" db="EMBL/GenBank/DDBJ databases">
        <authorList>
            <person name="Haygood M."/>
            <person name="Podell S."/>
            <person name="Anderson C."/>
            <person name="Hopkinson B."/>
            <person name="Roe K."/>
            <person name="Barbeau K."/>
            <person name="Gaasterland T."/>
            <person name="Ferriera S."/>
            <person name="Johnson J."/>
            <person name="Kravitz S."/>
            <person name="Beeson K."/>
            <person name="Sutton G."/>
            <person name="Rogers Y.-H."/>
            <person name="Friedman R."/>
            <person name="Frazier M."/>
            <person name="Venter J.C."/>
        </authorList>
    </citation>
    <scope>NUCLEOTIDE SEQUENCE [LARGE SCALE GENOMIC DNA]</scope>
    <source>
        <strain evidence="4 5">ATCC 23134</strain>
    </source>
</reference>
<evidence type="ECO:0000313" key="5">
    <source>
        <dbReference type="Proteomes" id="UP000004095"/>
    </source>
</evidence>
<gene>
    <name evidence="4" type="ORF">M23134_03408</name>
</gene>
<keyword evidence="2 3" id="KW-0802">TPR repeat</keyword>
<dbReference type="SMART" id="SM00028">
    <property type="entry name" value="TPR"/>
    <property type="match status" value="4"/>
</dbReference>
<organism evidence="4 5">
    <name type="scientific">Microscilla marina ATCC 23134</name>
    <dbReference type="NCBI Taxonomy" id="313606"/>
    <lineage>
        <taxon>Bacteria</taxon>
        <taxon>Pseudomonadati</taxon>
        <taxon>Bacteroidota</taxon>
        <taxon>Cytophagia</taxon>
        <taxon>Cytophagales</taxon>
        <taxon>Microscillaceae</taxon>
        <taxon>Microscilla</taxon>
    </lineage>
</organism>
<dbReference type="InterPro" id="IPR050498">
    <property type="entry name" value="Ycf3"/>
</dbReference>
<evidence type="ECO:0000256" key="1">
    <source>
        <dbReference type="ARBA" id="ARBA00022737"/>
    </source>
</evidence>